<evidence type="ECO:0000256" key="2">
    <source>
        <dbReference type="SAM" id="Phobius"/>
    </source>
</evidence>
<dbReference type="AlphaFoldDB" id="V5APM7"/>
<gene>
    <name evidence="3" type="ORF">TCDM_12942</name>
</gene>
<comment type="caution">
    <text evidence="3">The sequence shown here is derived from an EMBL/GenBank/DDBJ whole genome shotgun (WGS) entry which is preliminary data.</text>
</comment>
<dbReference type="VEuPathDB" id="TriTrypDB:TCDM_12942"/>
<evidence type="ECO:0000256" key="1">
    <source>
        <dbReference type="SAM" id="MobiDB-lite"/>
    </source>
</evidence>
<dbReference type="Proteomes" id="UP000017861">
    <property type="component" value="Unassembled WGS sequence"/>
</dbReference>
<sequence length="138" mass="15717">MVVPLTVWIAVTVLAVSPLFLACFLQFFLTLTHTHAAAEWVHSTTKSKRKTKQEAEAWDDQRTHTLIAPVKQNTHTEGEREGSPTQCNENKTETVTVLRPCSQAGRQRCVWRKREHQRACMGVHAHIQWAHYCVCLVG</sequence>
<feature type="compositionally biased region" description="Basic and acidic residues" evidence="1">
    <location>
        <begin position="52"/>
        <end position="63"/>
    </location>
</feature>
<name>V5APM7_TRYCR</name>
<organism evidence="3 4">
    <name type="scientific">Trypanosoma cruzi Dm28c</name>
    <dbReference type="NCBI Taxonomy" id="1416333"/>
    <lineage>
        <taxon>Eukaryota</taxon>
        <taxon>Discoba</taxon>
        <taxon>Euglenozoa</taxon>
        <taxon>Kinetoplastea</taxon>
        <taxon>Metakinetoplastina</taxon>
        <taxon>Trypanosomatida</taxon>
        <taxon>Trypanosomatidae</taxon>
        <taxon>Trypanosoma</taxon>
        <taxon>Schizotrypanum</taxon>
    </lineage>
</organism>
<protein>
    <submittedName>
        <fullName evidence="3">Uncharacterized protein</fullName>
    </submittedName>
</protein>
<accession>V5APM7</accession>
<keyword evidence="2" id="KW-0472">Membrane</keyword>
<proteinExistence type="predicted"/>
<keyword evidence="2" id="KW-1133">Transmembrane helix</keyword>
<dbReference type="EMBL" id="AYLP01000766">
    <property type="protein sequence ID" value="ESS55577.1"/>
    <property type="molecule type" value="Genomic_DNA"/>
</dbReference>
<keyword evidence="2" id="KW-0812">Transmembrane</keyword>
<feature type="transmembrane region" description="Helical" evidence="2">
    <location>
        <begin position="6"/>
        <end position="29"/>
    </location>
</feature>
<feature type="region of interest" description="Disordered" evidence="1">
    <location>
        <begin position="45"/>
        <end position="88"/>
    </location>
</feature>
<evidence type="ECO:0000313" key="3">
    <source>
        <dbReference type="EMBL" id="ESS55577.1"/>
    </source>
</evidence>
<evidence type="ECO:0000313" key="4">
    <source>
        <dbReference type="Proteomes" id="UP000017861"/>
    </source>
</evidence>
<reference evidence="3 4" key="1">
    <citation type="journal article" date="2014" name="Genome Announc.">
        <title>Trypanosoma cruzi Clone Dm28c Draft Genome Sequence.</title>
        <authorList>
            <person name="Grisard E.C."/>
            <person name="Teixeira S.M."/>
            <person name="de Almeida L.G."/>
            <person name="Stoco P.H."/>
            <person name="Gerber A.L."/>
            <person name="Talavera-Lopez C."/>
            <person name="Lima O.C."/>
            <person name="Andersson B."/>
            <person name="de Vasconcelos A.T."/>
        </authorList>
    </citation>
    <scope>NUCLEOTIDE SEQUENCE [LARGE SCALE GENOMIC DNA]</scope>
    <source>
        <strain evidence="3 4">Dm28c</strain>
    </source>
</reference>